<feature type="domain" description="Nodulin-like" evidence="7">
    <location>
        <begin position="12"/>
        <end position="203"/>
    </location>
</feature>
<keyword evidence="4 6" id="KW-0472">Membrane</keyword>
<feature type="transmembrane region" description="Helical" evidence="6">
    <location>
        <begin position="77"/>
        <end position="94"/>
    </location>
</feature>
<keyword evidence="2 6" id="KW-0812">Transmembrane</keyword>
<dbReference type="Proteomes" id="UP001590951">
    <property type="component" value="Unassembled WGS sequence"/>
</dbReference>
<feature type="transmembrane region" description="Helical" evidence="6">
    <location>
        <begin position="421"/>
        <end position="444"/>
    </location>
</feature>
<dbReference type="Pfam" id="PF06813">
    <property type="entry name" value="Nodulin-like"/>
    <property type="match status" value="1"/>
</dbReference>
<feature type="region of interest" description="Disordered" evidence="5">
    <location>
        <begin position="220"/>
        <end position="299"/>
    </location>
</feature>
<reference evidence="8 9" key="1">
    <citation type="submission" date="2024-09" db="EMBL/GenBank/DDBJ databases">
        <title>Rethinking Asexuality: The Enigmatic Case of Functional Sexual Genes in Lepraria (Stereocaulaceae).</title>
        <authorList>
            <person name="Doellman M."/>
            <person name="Sun Y."/>
            <person name="Barcenas-Pena A."/>
            <person name="Lumbsch H.T."/>
            <person name="Grewe F."/>
        </authorList>
    </citation>
    <scope>NUCLEOTIDE SEQUENCE [LARGE SCALE GENOMIC DNA]</scope>
    <source>
        <strain evidence="8 9">Grewe 0041</strain>
    </source>
</reference>
<sequence length="541" mass="58542">MPDGKLRSARVVSVVAATVISLACGTNYAYSAWAPAFAERMKLSSTQSNLIGTFGNLGMYIAGIPVGLLVDSRGPRPCALFGSLSLGAGYFSIYRAYEGGPGSVSMPWLCLFAFLTGIGGCAAFAGSIKTSALNWPHSRGTATAFPLAAFGLSALFFAALSSLAFPDNTSDLLLLLTIATFVMVLIGTLFLRVVPHTSTYSPLKTEDRSGSDCSTLLKRVRSRDSRYSAGRLSQDEPGTQPEGISYHDDTPKDLTEFNEPEGPKQGAEETSSLLSKSSGSGPGDIPYQEPTAKNKADHDSHHVDIRGLALLSKMKFYQLWSMMGLLTGVGLMTINNIGGDARAIWHHYDDSASSEFIQERQLMHVEILSFMSFCGRLLSGIGSDLIVKKLGMSRFWCLFLSSSIFLLAQICGVNIDNPHALGLISGLTGLAYGFLFGVYPALIAETFGVGGLSQNWGCMTLAPILFGNIFNLVYGHIYDQHSIILPDGTRDCREGIYCYRNAYFVTMAASLAGVVVSLWSIHHDWVENVEKRKERDRGREA</sequence>
<dbReference type="PROSITE" id="PS51257">
    <property type="entry name" value="PROKAR_LIPOPROTEIN"/>
    <property type="match status" value="1"/>
</dbReference>
<evidence type="ECO:0000313" key="9">
    <source>
        <dbReference type="Proteomes" id="UP001590951"/>
    </source>
</evidence>
<evidence type="ECO:0000256" key="2">
    <source>
        <dbReference type="ARBA" id="ARBA00022692"/>
    </source>
</evidence>
<evidence type="ECO:0000259" key="7">
    <source>
        <dbReference type="Pfam" id="PF06813"/>
    </source>
</evidence>
<comment type="caution">
    <text evidence="8">The sequence shown here is derived from an EMBL/GenBank/DDBJ whole genome shotgun (WGS) entry which is preliminary data.</text>
</comment>
<organism evidence="8 9">
    <name type="scientific">Lepraria finkii</name>
    <dbReference type="NCBI Taxonomy" id="1340010"/>
    <lineage>
        <taxon>Eukaryota</taxon>
        <taxon>Fungi</taxon>
        <taxon>Dikarya</taxon>
        <taxon>Ascomycota</taxon>
        <taxon>Pezizomycotina</taxon>
        <taxon>Lecanoromycetes</taxon>
        <taxon>OSLEUM clade</taxon>
        <taxon>Lecanoromycetidae</taxon>
        <taxon>Lecanorales</taxon>
        <taxon>Lecanorineae</taxon>
        <taxon>Stereocaulaceae</taxon>
        <taxon>Lepraria</taxon>
    </lineage>
</organism>
<protein>
    <recommendedName>
        <fullName evidence="7">Nodulin-like domain-containing protein</fullName>
    </recommendedName>
</protein>
<feature type="transmembrane region" description="Helical" evidence="6">
    <location>
        <begin position="316"/>
        <end position="334"/>
    </location>
</feature>
<keyword evidence="3 6" id="KW-1133">Transmembrane helix</keyword>
<evidence type="ECO:0000256" key="1">
    <source>
        <dbReference type="ARBA" id="ARBA00004141"/>
    </source>
</evidence>
<feature type="transmembrane region" description="Helical" evidence="6">
    <location>
        <begin position="12"/>
        <end position="30"/>
    </location>
</feature>
<evidence type="ECO:0000313" key="8">
    <source>
        <dbReference type="EMBL" id="KAL2056343.1"/>
    </source>
</evidence>
<feature type="transmembrane region" description="Helical" evidence="6">
    <location>
        <begin position="140"/>
        <end position="160"/>
    </location>
</feature>
<feature type="transmembrane region" description="Helical" evidence="6">
    <location>
        <begin position="456"/>
        <end position="477"/>
    </location>
</feature>
<dbReference type="PANTHER" id="PTHR21576:SF158">
    <property type="entry name" value="RIBOSOMAL RNA-PROCESSING PROTEIN 12-LIKE CONSERVED DOMAIN-CONTAINING PROTEIN"/>
    <property type="match status" value="1"/>
</dbReference>
<feature type="transmembrane region" description="Helical" evidence="6">
    <location>
        <begin position="50"/>
        <end position="70"/>
    </location>
</feature>
<accession>A0ABR4BFP4</accession>
<proteinExistence type="predicted"/>
<dbReference type="SUPFAM" id="SSF103473">
    <property type="entry name" value="MFS general substrate transporter"/>
    <property type="match status" value="1"/>
</dbReference>
<evidence type="ECO:0000256" key="5">
    <source>
        <dbReference type="SAM" id="MobiDB-lite"/>
    </source>
</evidence>
<dbReference type="EMBL" id="JBHFEH010000008">
    <property type="protein sequence ID" value="KAL2056343.1"/>
    <property type="molecule type" value="Genomic_DNA"/>
</dbReference>
<name>A0ABR4BFP4_9LECA</name>
<evidence type="ECO:0000256" key="6">
    <source>
        <dbReference type="SAM" id="Phobius"/>
    </source>
</evidence>
<gene>
    <name evidence="8" type="ORF">ABVK25_003366</name>
</gene>
<evidence type="ECO:0000256" key="3">
    <source>
        <dbReference type="ARBA" id="ARBA00022989"/>
    </source>
</evidence>
<dbReference type="InterPro" id="IPR036259">
    <property type="entry name" value="MFS_trans_sf"/>
</dbReference>
<keyword evidence="9" id="KW-1185">Reference proteome</keyword>
<dbReference type="InterPro" id="IPR010658">
    <property type="entry name" value="Nodulin-like"/>
</dbReference>
<feature type="transmembrane region" description="Helical" evidence="6">
    <location>
        <begin position="172"/>
        <end position="194"/>
    </location>
</feature>
<dbReference type="PANTHER" id="PTHR21576">
    <property type="entry name" value="UNCHARACTERIZED NODULIN-LIKE PROTEIN"/>
    <property type="match status" value="1"/>
</dbReference>
<evidence type="ECO:0000256" key="4">
    <source>
        <dbReference type="ARBA" id="ARBA00023136"/>
    </source>
</evidence>
<comment type="subcellular location">
    <subcellularLocation>
        <location evidence="1">Membrane</location>
        <topology evidence="1">Multi-pass membrane protein</topology>
    </subcellularLocation>
</comment>
<feature type="compositionally biased region" description="Basic and acidic residues" evidence="5">
    <location>
        <begin position="245"/>
        <end position="255"/>
    </location>
</feature>
<feature type="transmembrane region" description="Helical" evidence="6">
    <location>
        <begin position="394"/>
        <end position="415"/>
    </location>
</feature>
<feature type="transmembrane region" description="Helical" evidence="6">
    <location>
        <begin position="106"/>
        <end position="128"/>
    </location>
</feature>
<dbReference type="Gene3D" id="1.20.1250.20">
    <property type="entry name" value="MFS general substrate transporter like domains"/>
    <property type="match status" value="1"/>
</dbReference>
<feature type="transmembrane region" description="Helical" evidence="6">
    <location>
        <begin position="502"/>
        <end position="521"/>
    </location>
</feature>